<name>A0ACB8QEP7_9AGAM</name>
<dbReference type="EMBL" id="MU273635">
    <property type="protein sequence ID" value="KAI0030192.1"/>
    <property type="molecule type" value="Genomic_DNA"/>
</dbReference>
<evidence type="ECO:0000313" key="1">
    <source>
        <dbReference type="EMBL" id="KAI0030192.1"/>
    </source>
</evidence>
<protein>
    <submittedName>
        <fullName evidence="1">ASST-domain-containing protein</fullName>
    </submittedName>
</protein>
<evidence type="ECO:0000313" key="2">
    <source>
        <dbReference type="Proteomes" id="UP000814128"/>
    </source>
</evidence>
<dbReference type="Proteomes" id="UP000814128">
    <property type="component" value="Unassembled WGS sequence"/>
</dbReference>
<proteinExistence type="predicted"/>
<keyword evidence="2" id="KW-1185">Reference proteome</keyword>
<reference evidence="1" key="2">
    <citation type="journal article" date="2022" name="New Phytol.">
        <title>Evolutionary transition to the ectomycorrhizal habit in the genomes of a hyperdiverse lineage of mushroom-forming fungi.</title>
        <authorList>
            <person name="Looney B."/>
            <person name="Miyauchi S."/>
            <person name="Morin E."/>
            <person name="Drula E."/>
            <person name="Courty P.E."/>
            <person name="Kohler A."/>
            <person name="Kuo A."/>
            <person name="LaButti K."/>
            <person name="Pangilinan J."/>
            <person name="Lipzen A."/>
            <person name="Riley R."/>
            <person name="Andreopoulos W."/>
            <person name="He G."/>
            <person name="Johnson J."/>
            <person name="Nolan M."/>
            <person name="Tritt A."/>
            <person name="Barry K.W."/>
            <person name="Grigoriev I.V."/>
            <person name="Nagy L.G."/>
            <person name="Hibbett D."/>
            <person name="Henrissat B."/>
            <person name="Matheny P.B."/>
            <person name="Labbe J."/>
            <person name="Martin F.M."/>
        </authorList>
    </citation>
    <scope>NUCLEOTIDE SEQUENCE</scope>
    <source>
        <strain evidence="1">EC-137</strain>
    </source>
</reference>
<gene>
    <name evidence="1" type="ORF">K488DRAFT_54767</name>
</gene>
<organism evidence="1 2">
    <name type="scientific">Vararia minispora EC-137</name>
    <dbReference type="NCBI Taxonomy" id="1314806"/>
    <lineage>
        <taxon>Eukaryota</taxon>
        <taxon>Fungi</taxon>
        <taxon>Dikarya</taxon>
        <taxon>Basidiomycota</taxon>
        <taxon>Agaricomycotina</taxon>
        <taxon>Agaricomycetes</taxon>
        <taxon>Russulales</taxon>
        <taxon>Lachnocladiaceae</taxon>
        <taxon>Vararia</taxon>
    </lineage>
</organism>
<comment type="caution">
    <text evidence="1">The sequence shown here is derived from an EMBL/GenBank/DDBJ whole genome shotgun (WGS) entry which is preliminary data.</text>
</comment>
<accession>A0ACB8QEP7</accession>
<reference evidence="1" key="1">
    <citation type="submission" date="2021-02" db="EMBL/GenBank/DDBJ databases">
        <authorList>
            <consortium name="DOE Joint Genome Institute"/>
            <person name="Ahrendt S."/>
            <person name="Looney B.P."/>
            <person name="Miyauchi S."/>
            <person name="Morin E."/>
            <person name="Drula E."/>
            <person name="Courty P.E."/>
            <person name="Chicoki N."/>
            <person name="Fauchery L."/>
            <person name="Kohler A."/>
            <person name="Kuo A."/>
            <person name="Labutti K."/>
            <person name="Pangilinan J."/>
            <person name="Lipzen A."/>
            <person name="Riley R."/>
            <person name="Andreopoulos W."/>
            <person name="He G."/>
            <person name="Johnson J."/>
            <person name="Barry K.W."/>
            <person name="Grigoriev I.V."/>
            <person name="Nagy L."/>
            <person name="Hibbett D."/>
            <person name="Henrissat B."/>
            <person name="Matheny P.B."/>
            <person name="Labbe J."/>
            <person name="Martin F."/>
        </authorList>
    </citation>
    <scope>NUCLEOTIDE SEQUENCE</scope>
    <source>
        <strain evidence="1">EC-137</strain>
    </source>
</reference>
<sequence length="283" mass="30356">IDKDAAGNYLMSGRHTRSIYYISGSTGEILWTLGGKNSSFTGSGTEFWFQHNPRFVGEKNLTAAQVSTMRTRRITLFDNENGILTDPVHNITVSRGLMVEIDLDAHTATVVQTFPSPSAAHITSFAMGDVQLLSEVPALDSMNVVVGFGLELLLAIGANSSISLQGIQTFFAEYAANGTPLRLVQYTGPNSEDASYRVFKNTWVGRPSTDPDVVIQDGMLYVSWNGATEVASWRIEQGNNSTTVAKTGFETAVAIVSTTQMQVSGLAANGTVLGTSRVVTVSS</sequence>
<feature type="non-terminal residue" evidence="1">
    <location>
        <position position="1"/>
    </location>
</feature>